<dbReference type="AlphaFoldDB" id="A0A1E8AYB8"/>
<dbReference type="EMBL" id="LXLT01000123">
    <property type="protein sequence ID" value="OFD69868.1"/>
    <property type="molecule type" value="Genomic_DNA"/>
</dbReference>
<accession>A0A1E8AYB8</accession>
<evidence type="ECO:0008006" key="3">
    <source>
        <dbReference type="Google" id="ProtNLM"/>
    </source>
</evidence>
<dbReference type="Proteomes" id="UP000175706">
    <property type="component" value="Unassembled WGS sequence"/>
</dbReference>
<sequence length="52" mass="5655">MKKILLSFITLGMLIGCEKSDSCDEARAIYSGNCNSANTLTNDKAELQLDSK</sequence>
<comment type="caution">
    <text evidence="1">The sequence shown here is derived from an EMBL/GenBank/DDBJ whole genome shotgun (WGS) entry which is preliminary data.</text>
</comment>
<dbReference type="RefSeq" id="WP_171903161.1">
    <property type="nucleotide sequence ID" value="NZ_LXLT01000123.1"/>
</dbReference>
<protein>
    <recommendedName>
        <fullName evidence="3">Lipoprotein</fullName>
    </recommendedName>
</protein>
<dbReference type="PATRIC" id="fig|86662.25.peg.6098"/>
<proteinExistence type="predicted"/>
<reference evidence="1 2" key="1">
    <citation type="submission" date="2016-05" db="EMBL/GenBank/DDBJ databases">
        <title>Bacillus thuringiensis and Bacillus weihenstephanensis as novel biocontrol agents of wilt causing Verticillium species.</title>
        <authorList>
            <person name="Hollensteiner J."/>
            <person name="Wemheuer F."/>
            <person name="Harting R."/>
            <person name="Kolarzyk A."/>
            <person name="Diaz-Valerio S."/>
            <person name="Poehlein A."/>
            <person name="Brzuszkiewicz E."/>
            <person name="Nesemann K."/>
            <person name="Braus-Stromeyer S."/>
            <person name="Braus G."/>
            <person name="Daniel R."/>
            <person name="Liesegang H."/>
        </authorList>
    </citation>
    <scope>NUCLEOTIDE SEQUENCE [LARGE SCALE GENOMIC DNA]</scope>
    <source>
        <strain evidence="1 2">GOE8</strain>
    </source>
</reference>
<gene>
    <name evidence="1" type="ORF">BWGOE8_58980</name>
</gene>
<evidence type="ECO:0000313" key="1">
    <source>
        <dbReference type="EMBL" id="OFD69868.1"/>
    </source>
</evidence>
<dbReference type="PROSITE" id="PS51257">
    <property type="entry name" value="PROKAR_LIPOPROTEIN"/>
    <property type="match status" value="1"/>
</dbReference>
<evidence type="ECO:0000313" key="2">
    <source>
        <dbReference type="Proteomes" id="UP000175706"/>
    </source>
</evidence>
<name>A0A1E8AYB8_BACMY</name>
<organism evidence="1 2">
    <name type="scientific">Bacillus mycoides</name>
    <dbReference type="NCBI Taxonomy" id="1405"/>
    <lineage>
        <taxon>Bacteria</taxon>
        <taxon>Bacillati</taxon>
        <taxon>Bacillota</taxon>
        <taxon>Bacilli</taxon>
        <taxon>Bacillales</taxon>
        <taxon>Bacillaceae</taxon>
        <taxon>Bacillus</taxon>
        <taxon>Bacillus cereus group</taxon>
    </lineage>
</organism>